<sequence length="640" mass="69208">MDDNIGALFEDFEADREPEHAFIRKIDGSGKKHKTRYCEGLDNDSASASETAKQRNSSADSGDEDSSPPLDTSVEFLERVSGVKAEAITINLVTPVRRRNRCDDLTEPPVASPDGPTVQCDVAEAAPARTTARDESFACPNASKLPSQSDRLPMESDSGAEGSVSEIDNPCVSGSLNGNSASAVSSSTADRGLARTRNYGCETEAEGSTQVEVLKRKLRACVSELETTRKENERLTQLTRHIEMPRTLGKNEEGPVFQVLFMNNFNANNYRHEVEALLGDLMRRDTTVISPVMAVNDESKKVSYTDVCHERGKLHDMSAVLGCLQIFRQYSIDMSGHITGSTVPSYDRAVDGFIPPTEEENEEGLTPKPKQGKSRRQCFNCGGDHNLYECVEAKDFAAIRRNKAEFLNRQSSSQLKSRRQCFNCGGDHNLYECVEAKDFAAIRRNKAEFLNRQSKSDDPAISVHSFTHPLPPSARPRSPGGATRSGKSTPASSLPSTGPGTPTGGAGGSTPASPAPDLEGLEEQRMLLLRQLAEEASSVVGSGDDGDASSDWIVTSLDEGESDDGRAGEPPVTPVSSRSIAVELGTPAVRHSPAARLPTATEFARGISEHLPHENLPGATGTFGRLREVLGTIRSKFRRP</sequence>
<feature type="region of interest" description="Disordered" evidence="1">
    <location>
        <begin position="354"/>
        <end position="375"/>
    </location>
</feature>
<dbReference type="GeneID" id="106813767"/>
<dbReference type="Proteomes" id="UP000695022">
    <property type="component" value="Unplaced"/>
</dbReference>
<feature type="region of interest" description="Disordered" evidence="1">
    <location>
        <begin position="23"/>
        <end position="73"/>
    </location>
</feature>
<protein>
    <submittedName>
        <fullName evidence="3">Uncharacterized protein LOC106813767</fullName>
    </submittedName>
</protein>
<evidence type="ECO:0000313" key="3">
    <source>
        <dbReference type="RefSeq" id="XP_014673474.1"/>
    </source>
</evidence>
<accession>A0ABM1EMQ3</accession>
<dbReference type="PANTHER" id="PTHR13316:SF0">
    <property type="entry name" value="ZINC FINGER CCHC DOMAIN-CONTAINING PROTEIN 8"/>
    <property type="match status" value="1"/>
</dbReference>
<dbReference type="PANTHER" id="PTHR13316">
    <property type="entry name" value="ZINC FINGER, CCHC DOMAIN CONTAINING 8"/>
    <property type="match status" value="1"/>
</dbReference>
<keyword evidence="2" id="KW-1185">Reference proteome</keyword>
<reference evidence="3" key="1">
    <citation type="submission" date="2025-08" db="UniProtKB">
        <authorList>
            <consortium name="RefSeq"/>
        </authorList>
    </citation>
    <scope>IDENTIFICATION</scope>
</reference>
<proteinExistence type="predicted"/>
<name>A0ABM1EMQ3_PRICU</name>
<gene>
    <name evidence="3" type="primary">LOC106813767</name>
</gene>
<dbReference type="InterPro" id="IPR052115">
    <property type="entry name" value="NEXT_complex_subunit_ZCCHC8"/>
</dbReference>
<evidence type="ECO:0000256" key="1">
    <source>
        <dbReference type="SAM" id="MobiDB-lite"/>
    </source>
</evidence>
<dbReference type="RefSeq" id="XP_014673474.1">
    <property type="nucleotide sequence ID" value="XM_014817988.1"/>
</dbReference>
<organism evidence="2 3">
    <name type="scientific">Priapulus caudatus</name>
    <name type="common">Priapulid worm</name>
    <dbReference type="NCBI Taxonomy" id="37621"/>
    <lineage>
        <taxon>Eukaryota</taxon>
        <taxon>Metazoa</taxon>
        <taxon>Ecdysozoa</taxon>
        <taxon>Scalidophora</taxon>
        <taxon>Priapulida</taxon>
        <taxon>Priapulimorpha</taxon>
        <taxon>Priapulimorphida</taxon>
        <taxon>Priapulidae</taxon>
        <taxon>Priapulus</taxon>
    </lineage>
</organism>
<evidence type="ECO:0000313" key="2">
    <source>
        <dbReference type="Proteomes" id="UP000695022"/>
    </source>
</evidence>
<feature type="compositionally biased region" description="Polar residues" evidence="1">
    <location>
        <begin position="44"/>
        <end position="60"/>
    </location>
</feature>
<feature type="region of interest" description="Disordered" evidence="1">
    <location>
        <begin position="452"/>
        <end position="517"/>
    </location>
</feature>
<feature type="region of interest" description="Disordered" evidence="1">
    <location>
        <begin position="131"/>
        <end position="165"/>
    </location>
</feature>
<feature type="compositionally biased region" description="Low complexity" evidence="1">
    <location>
        <begin position="488"/>
        <end position="500"/>
    </location>
</feature>